<evidence type="ECO:0000313" key="1">
    <source>
        <dbReference type="EMBL" id="KAI0045103.1"/>
    </source>
</evidence>
<evidence type="ECO:0000313" key="2">
    <source>
        <dbReference type="Proteomes" id="UP000814033"/>
    </source>
</evidence>
<protein>
    <submittedName>
        <fullName evidence="1">Uncharacterized protein</fullName>
    </submittedName>
</protein>
<keyword evidence="2" id="KW-1185">Reference proteome</keyword>
<proteinExistence type="predicted"/>
<organism evidence="1 2">
    <name type="scientific">Auriscalpium vulgare</name>
    <dbReference type="NCBI Taxonomy" id="40419"/>
    <lineage>
        <taxon>Eukaryota</taxon>
        <taxon>Fungi</taxon>
        <taxon>Dikarya</taxon>
        <taxon>Basidiomycota</taxon>
        <taxon>Agaricomycotina</taxon>
        <taxon>Agaricomycetes</taxon>
        <taxon>Russulales</taxon>
        <taxon>Auriscalpiaceae</taxon>
        <taxon>Auriscalpium</taxon>
    </lineage>
</organism>
<dbReference type="Proteomes" id="UP000814033">
    <property type="component" value="Unassembled WGS sequence"/>
</dbReference>
<dbReference type="EMBL" id="MU275961">
    <property type="protein sequence ID" value="KAI0045103.1"/>
    <property type="molecule type" value="Genomic_DNA"/>
</dbReference>
<sequence length="214" mass="23052">MNSPTRRPAPPEALELKHERRLGRLRTAGALATPSEPRVSRLRPIAATTAHGIRPVAAAPLQPLDHRHPGRCAETGRRTDQADAHRPGGLGDDDRRTRATTWTWGHAPRPGAAETRRTRRDQADAHRPGGRAQTRRTRTDQADAQRPGGRAAGANTSRGLVEAAWSCRDPLTAHGLELLQQLLGALSPRGTGGIRAMTGRAAHTSPDRSGTQLK</sequence>
<gene>
    <name evidence="1" type="ORF">FA95DRAFT_1574014</name>
</gene>
<reference evidence="1" key="2">
    <citation type="journal article" date="2022" name="New Phytol.">
        <title>Evolutionary transition to the ectomycorrhizal habit in the genomes of a hyperdiverse lineage of mushroom-forming fungi.</title>
        <authorList>
            <person name="Looney B."/>
            <person name="Miyauchi S."/>
            <person name="Morin E."/>
            <person name="Drula E."/>
            <person name="Courty P.E."/>
            <person name="Kohler A."/>
            <person name="Kuo A."/>
            <person name="LaButti K."/>
            <person name="Pangilinan J."/>
            <person name="Lipzen A."/>
            <person name="Riley R."/>
            <person name="Andreopoulos W."/>
            <person name="He G."/>
            <person name="Johnson J."/>
            <person name="Nolan M."/>
            <person name="Tritt A."/>
            <person name="Barry K.W."/>
            <person name="Grigoriev I.V."/>
            <person name="Nagy L.G."/>
            <person name="Hibbett D."/>
            <person name="Henrissat B."/>
            <person name="Matheny P.B."/>
            <person name="Labbe J."/>
            <person name="Martin F.M."/>
        </authorList>
    </citation>
    <scope>NUCLEOTIDE SEQUENCE</scope>
    <source>
        <strain evidence="1">FP105234-sp</strain>
    </source>
</reference>
<comment type="caution">
    <text evidence="1">The sequence shown here is derived from an EMBL/GenBank/DDBJ whole genome shotgun (WGS) entry which is preliminary data.</text>
</comment>
<name>A0ACB8RLT1_9AGAM</name>
<reference evidence="1" key="1">
    <citation type="submission" date="2021-02" db="EMBL/GenBank/DDBJ databases">
        <authorList>
            <consortium name="DOE Joint Genome Institute"/>
            <person name="Ahrendt S."/>
            <person name="Looney B.P."/>
            <person name="Miyauchi S."/>
            <person name="Morin E."/>
            <person name="Drula E."/>
            <person name="Courty P.E."/>
            <person name="Chicoki N."/>
            <person name="Fauchery L."/>
            <person name="Kohler A."/>
            <person name="Kuo A."/>
            <person name="Labutti K."/>
            <person name="Pangilinan J."/>
            <person name="Lipzen A."/>
            <person name="Riley R."/>
            <person name="Andreopoulos W."/>
            <person name="He G."/>
            <person name="Johnson J."/>
            <person name="Barry K.W."/>
            <person name="Grigoriev I.V."/>
            <person name="Nagy L."/>
            <person name="Hibbett D."/>
            <person name="Henrissat B."/>
            <person name="Matheny P.B."/>
            <person name="Labbe J."/>
            <person name="Martin F."/>
        </authorList>
    </citation>
    <scope>NUCLEOTIDE SEQUENCE</scope>
    <source>
        <strain evidence="1">FP105234-sp</strain>
    </source>
</reference>
<accession>A0ACB8RLT1</accession>